<evidence type="ECO:0000259" key="8">
    <source>
        <dbReference type="PROSITE" id="PS50928"/>
    </source>
</evidence>
<sequence length="310" mass="32908">MIDDRDTVVAPIPSKRAALLTQTARSTRWLVDFSRRKPLGAIGGIITVILFVLAILAPVIAPYDERDTHGDYVHASPGSPGPGAPFLLGADALGRDVFSRVIVGARVSLYVGVGSVLIGITAGFVLGIASTYAGGKVDMAFQRFVDALMALPGLIIALAIMAVLGPSLNNVIIAIVIGMLAPVVRTIRSQVLTLKELDYVLAARAIGASSTRIIFWHIAPNCFATYLIMATYYLGFAIIIEASLSFLGVGSPPDVPSWGGMLTRASQEHLKTAPWVGIFPGLAIFVVVLGFNLLGDALRDIFDPKLRGRD</sequence>
<dbReference type="PROSITE" id="PS50928">
    <property type="entry name" value="ABC_TM1"/>
    <property type="match status" value="1"/>
</dbReference>
<gene>
    <name evidence="9" type="ORF">METZ01_LOCUS240532</name>
</gene>
<comment type="subcellular location">
    <subcellularLocation>
        <location evidence="1">Cell membrane</location>
        <topology evidence="1">Multi-pass membrane protein</topology>
    </subcellularLocation>
</comment>
<dbReference type="AlphaFoldDB" id="A0A382HK42"/>
<dbReference type="InterPro" id="IPR035906">
    <property type="entry name" value="MetI-like_sf"/>
</dbReference>
<feature type="transmembrane region" description="Helical" evidence="7">
    <location>
        <begin position="39"/>
        <end position="61"/>
    </location>
</feature>
<evidence type="ECO:0000256" key="2">
    <source>
        <dbReference type="ARBA" id="ARBA00022448"/>
    </source>
</evidence>
<evidence type="ECO:0000256" key="1">
    <source>
        <dbReference type="ARBA" id="ARBA00004651"/>
    </source>
</evidence>
<evidence type="ECO:0000256" key="7">
    <source>
        <dbReference type="SAM" id="Phobius"/>
    </source>
</evidence>
<keyword evidence="5 7" id="KW-1133">Transmembrane helix</keyword>
<dbReference type="InterPro" id="IPR050366">
    <property type="entry name" value="BP-dependent_transpt_permease"/>
</dbReference>
<evidence type="ECO:0000256" key="3">
    <source>
        <dbReference type="ARBA" id="ARBA00022475"/>
    </source>
</evidence>
<reference evidence="9" key="1">
    <citation type="submission" date="2018-05" db="EMBL/GenBank/DDBJ databases">
        <authorList>
            <person name="Lanie J.A."/>
            <person name="Ng W.-L."/>
            <person name="Kazmierczak K.M."/>
            <person name="Andrzejewski T.M."/>
            <person name="Davidsen T.M."/>
            <person name="Wayne K.J."/>
            <person name="Tettelin H."/>
            <person name="Glass J.I."/>
            <person name="Rusch D."/>
            <person name="Podicherti R."/>
            <person name="Tsui H.-C.T."/>
            <person name="Winkler M.E."/>
        </authorList>
    </citation>
    <scope>NUCLEOTIDE SEQUENCE</scope>
</reference>
<dbReference type="Gene3D" id="1.10.3720.10">
    <property type="entry name" value="MetI-like"/>
    <property type="match status" value="1"/>
</dbReference>
<feature type="transmembrane region" description="Helical" evidence="7">
    <location>
        <begin position="107"/>
        <end position="132"/>
    </location>
</feature>
<dbReference type="GO" id="GO:0055085">
    <property type="term" value="P:transmembrane transport"/>
    <property type="evidence" value="ECO:0007669"/>
    <property type="project" value="InterPro"/>
</dbReference>
<evidence type="ECO:0000256" key="6">
    <source>
        <dbReference type="ARBA" id="ARBA00023136"/>
    </source>
</evidence>
<proteinExistence type="predicted"/>
<dbReference type="EMBL" id="UINC01061762">
    <property type="protein sequence ID" value="SVB87678.1"/>
    <property type="molecule type" value="Genomic_DNA"/>
</dbReference>
<feature type="transmembrane region" description="Helical" evidence="7">
    <location>
        <begin position="272"/>
        <end position="294"/>
    </location>
</feature>
<dbReference type="PANTHER" id="PTHR43386:SF1">
    <property type="entry name" value="D,D-DIPEPTIDE TRANSPORT SYSTEM PERMEASE PROTEIN DDPC-RELATED"/>
    <property type="match status" value="1"/>
</dbReference>
<feature type="transmembrane region" description="Helical" evidence="7">
    <location>
        <begin position="170"/>
        <end position="187"/>
    </location>
</feature>
<keyword evidence="2" id="KW-0813">Transport</keyword>
<dbReference type="InterPro" id="IPR000515">
    <property type="entry name" value="MetI-like"/>
</dbReference>
<feature type="transmembrane region" description="Helical" evidence="7">
    <location>
        <begin position="144"/>
        <end position="164"/>
    </location>
</feature>
<keyword evidence="3" id="KW-1003">Cell membrane</keyword>
<dbReference type="GO" id="GO:0005886">
    <property type="term" value="C:plasma membrane"/>
    <property type="evidence" value="ECO:0007669"/>
    <property type="project" value="UniProtKB-SubCell"/>
</dbReference>
<protein>
    <recommendedName>
        <fullName evidence="8">ABC transmembrane type-1 domain-containing protein</fullName>
    </recommendedName>
</protein>
<dbReference type="InterPro" id="IPR025966">
    <property type="entry name" value="OppC_N"/>
</dbReference>
<dbReference type="Pfam" id="PF00528">
    <property type="entry name" value="BPD_transp_1"/>
    <property type="match status" value="1"/>
</dbReference>
<accession>A0A382HK42</accession>
<feature type="domain" description="ABC transmembrane type-1" evidence="8">
    <location>
        <begin position="105"/>
        <end position="295"/>
    </location>
</feature>
<organism evidence="9">
    <name type="scientific">marine metagenome</name>
    <dbReference type="NCBI Taxonomy" id="408172"/>
    <lineage>
        <taxon>unclassified sequences</taxon>
        <taxon>metagenomes</taxon>
        <taxon>ecological metagenomes</taxon>
    </lineage>
</organism>
<keyword evidence="4 7" id="KW-0812">Transmembrane</keyword>
<name>A0A382HK42_9ZZZZ</name>
<evidence type="ECO:0000256" key="5">
    <source>
        <dbReference type="ARBA" id="ARBA00022989"/>
    </source>
</evidence>
<evidence type="ECO:0000313" key="9">
    <source>
        <dbReference type="EMBL" id="SVB87678.1"/>
    </source>
</evidence>
<dbReference type="SUPFAM" id="SSF161098">
    <property type="entry name" value="MetI-like"/>
    <property type="match status" value="1"/>
</dbReference>
<keyword evidence="6 7" id="KW-0472">Membrane</keyword>
<dbReference type="Pfam" id="PF12911">
    <property type="entry name" value="OppC_N"/>
    <property type="match status" value="1"/>
</dbReference>
<dbReference type="CDD" id="cd06261">
    <property type="entry name" value="TM_PBP2"/>
    <property type="match status" value="1"/>
</dbReference>
<evidence type="ECO:0000256" key="4">
    <source>
        <dbReference type="ARBA" id="ARBA00022692"/>
    </source>
</evidence>
<dbReference type="PANTHER" id="PTHR43386">
    <property type="entry name" value="OLIGOPEPTIDE TRANSPORT SYSTEM PERMEASE PROTEIN APPC"/>
    <property type="match status" value="1"/>
</dbReference>